<keyword evidence="1" id="KW-1133">Transmembrane helix</keyword>
<dbReference type="SUPFAM" id="SSF48179">
    <property type="entry name" value="6-phosphogluconate dehydrogenase C-terminal domain-like"/>
    <property type="match status" value="1"/>
</dbReference>
<gene>
    <name evidence="4" type="ORF">BDP27DRAFT_1323939</name>
</gene>
<keyword evidence="1" id="KW-0812">Transmembrane</keyword>
<dbReference type="Pfam" id="PF02558">
    <property type="entry name" value="ApbA"/>
    <property type="match status" value="1"/>
</dbReference>
<dbReference type="InterPro" id="IPR008927">
    <property type="entry name" value="6-PGluconate_DH-like_C_sf"/>
</dbReference>
<evidence type="ECO:0000313" key="5">
    <source>
        <dbReference type="Proteomes" id="UP000772434"/>
    </source>
</evidence>
<dbReference type="OrthoDB" id="3609at2759"/>
<name>A0A9P5PW37_9AGAR</name>
<dbReference type="InterPro" id="IPR013332">
    <property type="entry name" value="KPR_N"/>
</dbReference>
<comment type="caution">
    <text evidence="4">The sequence shown here is derived from an EMBL/GenBank/DDBJ whole genome shotgun (WGS) entry which is preliminary data.</text>
</comment>
<protein>
    <submittedName>
        <fullName evidence="4">Ketopantoate reductase PanE/ApbA C terminal-domain-containing protein</fullName>
    </submittedName>
</protein>
<dbReference type="Pfam" id="PF08546">
    <property type="entry name" value="ApbA_C"/>
    <property type="match status" value="1"/>
</dbReference>
<reference evidence="4" key="1">
    <citation type="submission" date="2020-11" db="EMBL/GenBank/DDBJ databases">
        <authorList>
            <consortium name="DOE Joint Genome Institute"/>
            <person name="Ahrendt S."/>
            <person name="Riley R."/>
            <person name="Andreopoulos W."/>
            <person name="Labutti K."/>
            <person name="Pangilinan J."/>
            <person name="Ruiz-Duenas F.J."/>
            <person name="Barrasa J.M."/>
            <person name="Sanchez-Garcia M."/>
            <person name="Camarero S."/>
            <person name="Miyauchi S."/>
            <person name="Serrano A."/>
            <person name="Linde D."/>
            <person name="Babiker R."/>
            <person name="Drula E."/>
            <person name="Ayuso-Fernandez I."/>
            <person name="Pacheco R."/>
            <person name="Padilla G."/>
            <person name="Ferreira P."/>
            <person name="Barriuso J."/>
            <person name="Kellner H."/>
            <person name="Castanera R."/>
            <person name="Alfaro M."/>
            <person name="Ramirez L."/>
            <person name="Pisabarro A.G."/>
            <person name="Kuo A."/>
            <person name="Tritt A."/>
            <person name="Lipzen A."/>
            <person name="He G."/>
            <person name="Yan M."/>
            <person name="Ng V."/>
            <person name="Cullen D."/>
            <person name="Martin F."/>
            <person name="Rosso M.-N."/>
            <person name="Henrissat B."/>
            <person name="Hibbett D."/>
            <person name="Martinez A.T."/>
            <person name="Grigoriev I.V."/>
        </authorList>
    </citation>
    <scope>NUCLEOTIDE SEQUENCE</scope>
    <source>
        <strain evidence="4">AH 40177</strain>
    </source>
</reference>
<dbReference type="InterPro" id="IPR013752">
    <property type="entry name" value="KPA_reductase"/>
</dbReference>
<evidence type="ECO:0000259" key="3">
    <source>
        <dbReference type="Pfam" id="PF08546"/>
    </source>
</evidence>
<dbReference type="PANTHER" id="PTHR21708:SF43">
    <property type="entry name" value="KETOPANTOATE REDUCTASE C-TERMINAL DOMAIN-CONTAINING PROTEIN"/>
    <property type="match status" value="1"/>
</dbReference>
<proteinExistence type="predicted"/>
<dbReference type="InterPro" id="IPR036291">
    <property type="entry name" value="NAD(P)-bd_dom_sf"/>
</dbReference>
<sequence length="382" mass="43292">MSGAQNVSPQDVLLVGFGAVGAIYAYSLHRSGKIRLTVVARGNYELIQEHGMNINSQRYGDVKGWKPDRVVNSVSNAADRQYSHVFLCAKCVPEVIKSSKLLEPLLSSPYCDQFEQPTYVLLQNGLNIEVDLYQAIKALEKLEPRIVNTGVYVFSNLITPNVVEHGPIAQLDLGIYRENDLTTTVNSPDEQNLLEEIKDLFYKVDINIYPEIQRKKFAKNMLNIAYSSLACLTRCSLSAVFRPPPTTIPYEIYLEPANAERVNQYTRKWIRDILQECLFVGHAMGFPDSEDGLPSSLIEQYLRSTEKNYSKPHINHNPSTLLDVEKGVPIEVEVIWGEVVRMAKERNVDVPRIEMAYALLVLVQNQNLRQNTNKQTADRAKY</sequence>
<keyword evidence="5" id="KW-1185">Reference proteome</keyword>
<dbReference type="SUPFAM" id="SSF51735">
    <property type="entry name" value="NAD(P)-binding Rossmann-fold domains"/>
    <property type="match status" value="1"/>
</dbReference>
<dbReference type="InterPro" id="IPR051402">
    <property type="entry name" value="KPR-Related"/>
</dbReference>
<dbReference type="Gene3D" id="3.40.50.720">
    <property type="entry name" value="NAD(P)-binding Rossmann-like Domain"/>
    <property type="match status" value="1"/>
</dbReference>
<dbReference type="Gene3D" id="1.10.1040.10">
    <property type="entry name" value="N-(1-d-carboxylethyl)-l-norvaline Dehydrogenase, domain 2"/>
    <property type="match status" value="1"/>
</dbReference>
<dbReference type="Proteomes" id="UP000772434">
    <property type="component" value="Unassembled WGS sequence"/>
</dbReference>
<feature type="domain" description="Ketopantoate reductase C-terminal" evidence="3">
    <location>
        <begin position="212"/>
        <end position="361"/>
    </location>
</feature>
<keyword evidence="1" id="KW-0472">Membrane</keyword>
<accession>A0A9P5PW37</accession>
<evidence type="ECO:0000313" key="4">
    <source>
        <dbReference type="EMBL" id="KAF9070374.1"/>
    </source>
</evidence>
<dbReference type="FunFam" id="1.10.1040.10:FF:000017">
    <property type="entry name" value="2-dehydropantoate 2-reductase"/>
    <property type="match status" value="1"/>
</dbReference>
<dbReference type="GO" id="GO:0005737">
    <property type="term" value="C:cytoplasm"/>
    <property type="evidence" value="ECO:0007669"/>
    <property type="project" value="TreeGrafter"/>
</dbReference>
<dbReference type="InterPro" id="IPR013328">
    <property type="entry name" value="6PGD_dom2"/>
</dbReference>
<feature type="domain" description="Ketopantoate reductase N-terminal" evidence="2">
    <location>
        <begin position="12"/>
        <end position="175"/>
    </location>
</feature>
<evidence type="ECO:0000256" key="1">
    <source>
        <dbReference type="SAM" id="Phobius"/>
    </source>
</evidence>
<organism evidence="4 5">
    <name type="scientific">Rhodocollybia butyracea</name>
    <dbReference type="NCBI Taxonomy" id="206335"/>
    <lineage>
        <taxon>Eukaryota</taxon>
        <taxon>Fungi</taxon>
        <taxon>Dikarya</taxon>
        <taxon>Basidiomycota</taxon>
        <taxon>Agaricomycotina</taxon>
        <taxon>Agaricomycetes</taxon>
        <taxon>Agaricomycetidae</taxon>
        <taxon>Agaricales</taxon>
        <taxon>Marasmiineae</taxon>
        <taxon>Omphalotaceae</taxon>
        <taxon>Rhodocollybia</taxon>
    </lineage>
</organism>
<dbReference type="PANTHER" id="PTHR21708">
    <property type="entry name" value="PROBABLE 2-DEHYDROPANTOATE 2-REDUCTASE"/>
    <property type="match status" value="1"/>
</dbReference>
<dbReference type="AlphaFoldDB" id="A0A9P5PW37"/>
<evidence type="ECO:0000259" key="2">
    <source>
        <dbReference type="Pfam" id="PF02558"/>
    </source>
</evidence>
<dbReference type="EMBL" id="JADNRY010000041">
    <property type="protein sequence ID" value="KAF9070374.1"/>
    <property type="molecule type" value="Genomic_DNA"/>
</dbReference>
<feature type="transmembrane region" description="Helical" evidence="1">
    <location>
        <begin position="12"/>
        <end position="28"/>
    </location>
</feature>